<dbReference type="CDD" id="cd00603">
    <property type="entry name" value="IPT_PCSR"/>
    <property type="match status" value="1"/>
</dbReference>
<feature type="chain" id="PRO_5025694413" evidence="2">
    <location>
        <begin position="16"/>
        <end position="252"/>
    </location>
</feature>
<evidence type="ECO:0000313" key="5">
    <source>
        <dbReference type="Proteomes" id="UP000440578"/>
    </source>
</evidence>
<dbReference type="AlphaFoldDB" id="A0A6A4VBC1"/>
<dbReference type="SUPFAM" id="SSF81296">
    <property type="entry name" value="E set domains"/>
    <property type="match status" value="1"/>
</dbReference>
<dbReference type="OrthoDB" id="6365764at2759"/>
<dbReference type="PANTHER" id="PTHR46769">
    <property type="entry name" value="POLYCYSTIC KIDNEY AND HEPATIC DISEASE 1 (AUTOSOMAL RECESSIVE)-LIKE 1"/>
    <property type="match status" value="1"/>
</dbReference>
<evidence type="ECO:0000256" key="2">
    <source>
        <dbReference type="SAM" id="SignalP"/>
    </source>
</evidence>
<keyword evidence="5" id="KW-1185">Reference proteome</keyword>
<organism evidence="4 5">
    <name type="scientific">Amphibalanus amphitrite</name>
    <name type="common">Striped barnacle</name>
    <name type="synonym">Balanus amphitrite</name>
    <dbReference type="NCBI Taxonomy" id="1232801"/>
    <lineage>
        <taxon>Eukaryota</taxon>
        <taxon>Metazoa</taxon>
        <taxon>Ecdysozoa</taxon>
        <taxon>Arthropoda</taxon>
        <taxon>Crustacea</taxon>
        <taxon>Multicrustacea</taxon>
        <taxon>Cirripedia</taxon>
        <taxon>Thoracica</taxon>
        <taxon>Thoracicalcarea</taxon>
        <taxon>Balanomorpha</taxon>
        <taxon>Balanoidea</taxon>
        <taxon>Balanidae</taxon>
        <taxon>Amphibalaninae</taxon>
        <taxon>Amphibalanus</taxon>
    </lineage>
</organism>
<name>A0A6A4VBC1_AMPAM</name>
<reference evidence="4 5" key="1">
    <citation type="submission" date="2019-07" db="EMBL/GenBank/DDBJ databases">
        <title>Draft genome assembly of a fouling barnacle, Amphibalanus amphitrite (Darwin, 1854): The first reference genome for Thecostraca.</title>
        <authorList>
            <person name="Kim W."/>
        </authorList>
    </citation>
    <scope>NUCLEOTIDE SEQUENCE [LARGE SCALE GENOMIC DNA]</scope>
    <source>
        <strain evidence="4">SNU_AA5</strain>
        <tissue evidence="4">Soma without cirri and trophi</tissue>
    </source>
</reference>
<dbReference type="InterPro" id="IPR013783">
    <property type="entry name" value="Ig-like_fold"/>
</dbReference>
<dbReference type="InterPro" id="IPR052387">
    <property type="entry name" value="Fibrocystin"/>
</dbReference>
<dbReference type="Proteomes" id="UP000440578">
    <property type="component" value="Unassembled WGS sequence"/>
</dbReference>
<dbReference type="Gene3D" id="2.60.40.10">
    <property type="entry name" value="Immunoglobulins"/>
    <property type="match status" value="1"/>
</dbReference>
<accession>A0A6A4VBC1</accession>
<feature type="signal peptide" evidence="2">
    <location>
        <begin position="1"/>
        <end position="15"/>
    </location>
</feature>
<dbReference type="InterPro" id="IPR014756">
    <property type="entry name" value="Ig_E-set"/>
</dbReference>
<sequence>MTLLLSTRLSLPGLAVQRWGECDKYHWNVVFKHHGGRQPDITLDGADIQFQGDNLHVGVWKHPTSGDGRVTHEVLPADLTRLPRPAAGRQLQVAVRGVTGQCAADDDCDVTFDGDDASGDTTVTVTGSNLGTSADGVRVTLAGPLGERACPASAAAGSEVTCTVKALQAGRYTVAVTVSDAGLASGSGEVSVAPRLSGAAGSAADVTVTFGDVSAVLEGAFTTLTANAACHRSKCHHGQRRRWDCNTERGLK</sequence>
<keyword evidence="1 2" id="KW-0732">Signal</keyword>
<evidence type="ECO:0000313" key="4">
    <source>
        <dbReference type="EMBL" id="KAF0286931.1"/>
    </source>
</evidence>
<dbReference type="InterPro" id="IPR002909">
    <property type="entry name" value="IPT_dom"/>
</dbReference>
<protein>
    <submittedName>
        <fullName evidence="4">Fibrocystin-L</fullName>
    </submittedName>
</protein>
<dbReference type="PANTHER" id="PTHR46769:SF2">
    <property type="entry name" value="FIBROCYSTIN-L ISOFORM 2 PRECURSOR-RELATED"/>
    <property type="match status" value="1"/>
</dbReference>
<proteinExistence type="predicted"/>
<comment type="caution">
    <text evidence="4">The sequence shown here is derived from an EMBL/GenBank/DDBJ whole genome shotgun (WGS) entry which is preliminary data.</text>
</comment>
<feature type="domain" description="IPT/TIG" evidence="3">
    <location>
        <begin position="117"/>
        <end position="187"/>
    </location>
</feature>
<dbReference type="Pfam" id="PF01833">
    <property type="entry name" value="TIG"/>
    <property type="match status" value="1"/>
</dbReference>
<dbReference type="EMBL" id="VIIS01002221">
    <property type="protein sequence ID" value="KAF0286931.1"/>
    <property type="molecule type" value="Genomic_DNA"/>
</dbReference>
<evidence type="ECO:0000259" key="3">
    <source>
        <dbReference type="Pfam" id="PF01833"/>
    </source>
</evidence>
<gene>
    <name evidence="4" type="primary">Pkhd1l1_2</name>
    <name evidence="4" type="ORF">FJT64_014580</name>
</gene>
<evidence type="ECO:0000256" key="1">
    <source>
        <dbReference type="ARBA" id="ARBA00022729"/>
    </source>
</evidence>